<protein>
    <submittedName>
        <fullName evidence="3">WecB/TagA/CpsF family glycosyltransferase</fullName>
    </submittedName>
</protein>
<reference evidence="3" key="1">
    <citation type="submission" date="2023-03" db="EMBL/GenBank/DDBJ databases">
        <title>Andean soil-derived lignocellulolytic bacterial consortium as a source of novel taxa and putative plastic-active enzymes.</title>
        <authorList>
            <person name="Diaz-Garcia L."/>
            <person name="Chuvochina M."/>
            <person name="Feuerriegel G."/>
            <person name="Bunk B."/>
            <person name="Sproer C."/>
            <person name="Streit W.R."/>
            <person name="Rodriguez L.M."/>
            <person name="Overmann J."/>
            <person name="Jimenez D.J."/>
        </authorList>
    </citation>
    <scope>NUCLEOTIDE SEQUENCE</scope>
    <source>
        <strain evidence="3">MAG 4196</strain>
    </source>
</reference>
<dbReference type="GO" id="GO:0016758">
    <property type="term" value="F:hexosyltransferase activity"/>
    <property type="evidence" value="ECO:0007669"/>
    <property type="project" value="TreeGrafter"/>
</dbReference>
<evidence type="ECO:0000256" key="1">
    <source>
        <dbReference type="ARBA" id="ARBA00022676"/>
    </source>
</evidence>
<gene>
    <name evidence="3" type="ORF">P0Y65_16165</name>
</gene>
<dbReference type="Proteomes" id="UP001217476">
    <property type="component" value="Chromosome"/>
</dbReference>
<organism evidence="3 4">
    <name type="scientific">Candidatus Devosia phytovorans</name>
    <dbReference type="NCBI Taxonomy" id="3121372"/>
    <lineage>
        <taxon>Bacteria</taxon>
        <taxon>Pseudomonadati</taxon>
        <taxon>Pseudomonadota</taxon>
        <taxon>Alphaproteobacteria</taxon>
        <taxon>Hyphomicrobiales</taxon>
        <taxon>Devosiaceae</taxon>
        <taxon>Devosia</taxon>
    </lineage>
</organism>
<evidence type="ECO:0000256" key="2">
    <source>
        <dbReference type="ARBA" id="ARBA00022679"/>
    </source>
</evidence>
<keyword evidence="2" id="KW-0808">Transferase</keyword>
<proteinExistence type="predicted"/>
<sequence length="260" mass="28878">MGGEIAATATLEVHPERTRFLGVFFDCLEQWQVIDKMRLCRSDDGFSYVVTPNVDHIVRLAAQPATLTQYNQASLCLCDSKPLQVLSHTVGRPLTHVTGSDLTKAIFDSLLEAGDVVTLIVAREEIASKLMARFPEVTFHWHVPPFGVLDKPDALCAAVDFIVDHPARFIFIAIGSPQSEVIAAKTRASGQAHGTALCVGASLEFITGDRARAPAWMNRSGMEWLHRIATEPRRLWKRYVYSVPPLLRLYWLELMGPKGP</sequence>
<keyword evidence="1" id="KW-0328">Glycosyltransferase</keyword>
<dbReference type="Pfam" id="PF03808">
    <property type="entry name" value="Glyco_tran_WecG"/>
    <property type="match status" value="1"/>
</dbReference>
<evidence type="ECO:0000313" key="3">
    <source>
        <dbReference type="EMBL" id="WEK03712.1"/>
    </source>
</evidence>
<dbReference type="InterPro" id="IPR004629">
    <property type="entry name" value="WecG_TagA_CpsF"/>
</dbReference>
<dbReference type="PANTHER" id="PTHR34136:SF1">
    <property type="entry name" value="UDP-N-ACETYL-D-MANNOSAMINURONIC ACID TRANSFERASE"/>
    <property type="match status" value="1"/>
</dbReference>
<dbReference type="EMBL" id="CP119312">
    <property type="protein sequence ID" value="WEK03712.1"/>
    <property type="molecule type" value="Genomic_DNA"/>
</dbReference>
<dbReference type="NCBIfam" id="TIGR00696">
    <property type="entry name" value="wecG_tagA_cpsF"/>
    <property type="match status" value="1"/>
</dbReference>
<dbReference type="PANTHER" id="PTHR34136">
    <property type="match status" value="1"/>
</dbReference>
<dbReference type="CDD" id="cd06533">
    <property type="entry name" value="Glyco_transf_WecG_TagA"/>
    <property type="match status" value="1"/>
</dbReference>
<evidence type="ECO:0000313" key="4">
    <source>
        <dbReference type="Proteomes" id="UP001217476"/>
    </source>
</evidence>
<accession>A0AAJ6AZ42</accession>
<dbReference type="AlphaFoldDB" id="A0AAJ6AZ42"/>
<name>A0AAJ6AZ42_9HYPH</name>